<accession>A0A381XBW5</accession>
<name>A0A381XBW5_9ZZZZ</name>
<dbReference type="EMBL" id="UINC01014479">
    <property type="protein sequence ID" value="SVA61723.1"/>
    <property type="molecule type" value="Genomic_DNA"/>
</dbReference>
<reference evidence="1" key="1">
    <citation type="submission" date="2018-05" db="EMBL/GenBank/DDBJ databases">
        <authorList>
            <person name="Lanie J.A."/>
            <person name="Ng W.-L."/>
            <person name="Kazmierczak K.M."/>
            <person name="Andrzejewski T.M."/>
            <person name="Davidsen T.M."/>
            <person name="Wayne K.J."/>
            <person name="Tettelin H."/>
            <person name="Glass J.I."/>
            <person name="Rusch D."/>
            <person name="Podicherti R."/>
            <person name="Tsui H.-C.T."/>
            <person name="Winkler M.E."/>
        </authorList>
    </citation>
    <scope>NUCLEOTIDE SEQUENCE</scope>
</reference>
<organism evidence="1">
    <name type="scientific">marine metagenome</name>
    <dbReference type="NCBI Taxonomy" id="408172"/>
    <lineage>
        <taxon>unclassified sequences</taxon>
        <taxon>metagenomes</taxon>
        <taxon>ecological metagenomes</taxon>
    </lineage>
</organism>
<evidence type="ECO:0000313" key="1">
    <source>
        <dbReference type="EMBL" id="SVA61723.1"/>
    </source>
</evidence>
<dbReference type="AlphaFoldDB" id="A0A381XBW5"/>
<protein>
    <submittedName>
        <fullName evidence="1">Uncharacterized protein</fullName>
    </submittedName>
</protein>
<sequence>MNQPEFENLLQTLHTRDLTDAELAKLEHWLAANPDEQDAWAALDHLLVALPDAPVATNFTAGVLDKVRRAEATRQALGQAWWRKLLAPQFRPIQIAAAAALAMVIGGVGYQSHLISNRAEMAASLHEVATIAEMVPGLLSDFEAIEAIEQADPIDEELWAALK</sequence>
<gene>
    <name evidence="1" type="ORF">METZ01_LOCUS114577</name>
</gene>
<proteinExistence type="predicted"/>